<dbReference type="Proteomes" id="UP000050326">
    <property type="component" value="Unassembled WGS sequence"/>
</dbReference>
<keyword evidence="5 6" id="KW-0472">Membrane</keyword>
<dbReference type="OrthoDB" id="9791444at2"/>
<proteinExistence type="inferred from homology"/>
<evidence type="ECO:0000256" key="1">
    <source>
        <dbReference type="ARBA" id="ARBA00004141"/>
    </source>
</evidence>
<keyword evidence="3 6" id="KW-0812">Transmembrane</keyword>
<organism evidence="7 8">
    <name type="scientific">Oxobacter pfennigii</name>
    <dbReference type="NCBI Taxonomy" id="36849"/>
    <lineage>
        <taxon>Bacteria</taxon>
        <taxon>Bacillati</taxon>
        <taxon>Bacillota</taxon>
        <taxon>Clostridia</taxon>
        <taxon>Eubacteriales</taxon>
        <taxon>Clostridiaceae</taxon>
        <taxon>Oxobacter</taxon>
    </lineage>
</organism>
<feature type="transmembrane region" description="Helical" evidence="6">
    <location>
        <begin position="47"/>
        <end position="67"/>
    </location>
</feature>
<accession>A0A0P8W8K6</accession>
<evidence type="ECO:0000313" key="7">
    <source>
        <dbReference type="EMBL" id="KPU45003.1"/>
    </source>
</evidence>
<comment type="subcellular location">
    <subcellularLocation>
        <location evidence="6">Cell membrane</location>
        <topology evidence="6">Multi-pass membrane protein</topology>
    </subcellularLocation>
    <subcellularLocation>
        <location evidence="1">Membrane</location>
        <topology evidence="1">Multi-pass membrane protein</topology>
    </subcellularLocation>
</comment>
<dbReference type="PANTHER" id="PTHR43701:SF2">
    <property type="entry name" value="MEMBRANE TRANSPORTER PROTEIN YJNA-RELATED"/>
    <property type="match status" value="1"/>
</dbReference>
<dbReference type="InterPro" id="IPR051598">
    <property type="entry name" value="TSUP/Inactive_protease-like"/>
</dbReference>
<name>A0A0P8W8K6_9CLOT</name>
<feature type="transmembrane region" description="Helical" evidence="6">
    <location>
        <begin position="7"/>
        <end position="27"/>
    </location>
</feature>
<dbReference type="PANTHER" id="PTHR43701">
    <property type="entry name" value="MEMBRANE TRANSPORTER PROTEIN MJ0441-RELATED"/>
    <property type="match status" value="1"/>
</dbReference>
<dbReference type="AlphaFoldDB" id="A0A0P8W8K6"/>
<evidence type="ECO:0000256" key="2">
    <source>
        <dbReference type="ARBA" id="ARBA00009142"/>
    </source>
</evidence>
<dbReference type="EMBL" id="LKET01000028">
    <property type="protein sequence ID" value="KPU45003.1"/>
    <property type="molecule type" value="Genomic_DNA"/>
</dbReference>
<dbReference type="STRING" id="36849.OXPF_14810"/>
<keyword evidence="8" id="KW-1185">Reference proteome</keyword>
<evidence type="ECO:0000256" key="3">
    <source>
        <dbReference type="ARBA" id="ARBA00022692"/>
    </source>
</evidence>
<comment type="similarity">
    <text evidence="2 6">Belongs to the 4-toluene sulfonate uptake permease (TSUP) (TC 2.A.102) family.</text>
</comment>
<sequence>MKNHGQIIKILIIGAVTGFFNGLFGSGGGTIVVPAMVFLLCVEEQKAHATAISIILPLSIISAFMYFKNGMIDWKLTLNVALGSMVGGYIGAKILNKFSANALRKIFGISMILAAIRMVM</sequence>
<dbReference type="InterPro" id="IPR002781">
    <property type="entry name" value="TM_pro_TauE-like"/>
</dbReference>
<comment type="caution">
    <text evidence="7">The sequence shown here is derived from an EMBL/GenBank/DDBJ whole genome shotgun (WGS) entry which is preliminary data.</text>
</comment>
<evidence type="ECO:0000256" key="5">
    <source>
        <dbReference type="ARBA" id="ARBA00023136"/>
    </source>
</evidence>
<dbReference type="PATRIC" id="fig|36849.3.peg.1571"/>
<protein>
    <recommendedName>
        <fullName evidence="6">Probable membrane transporter protein</fullName>
    </recommendedName>
</protein>
<dbReference type="Pfam" id="PF01925">
    <property type="entry name" value="TauE"/>
    <property type="match status" value="1"/>
</dbReference>
<keyword evidence="4 6" id="KW-1133">Transmembrane helix</keyword>
<gene>
    <name evidence="7" type="ORF">OXPF_14810</name>
</gene>
<evidence type="ECO:0000313" key="8">
    <source>
        <dbReference type="Proteomes" id="UP000050326"/>
    </source>
</evidence>
<dbReference type="GO" id="GO:0005886">
    <property type="term" value="C:plasma membrane"/>
    <property type="evidence" value="ECO:0007669"/>
    <property type="project" value="UniProtKB-SubCell"/>
</dbReference>
<evidence type="ECO:0000256" key="6">
    <source>
        <dbReference type="RuleBase" id="RU363041"/>
    </source>
</evidence>
<evidence type="ECO:0000256" key="4">
    <source>
        <dbReference type="ARBA" id="ARBA00022989"/>
    </source>
</evidence>
<keyword evidence="6" id="KW-1003">Cell membrane</keyword>
<dbReference type="RefSeq" id="WP_054874550.1">
    <property type="nucleotide sequence ID" value="NZ_LKET01000028.1"/>
</dbReference>
<reference evidence="7 8" key="1">
    <citation type="submission" date="2015-09" db="EMBL/GenBank/DDBJ databases">
        <title>Genome sequence of Oxobacter pfennigii DSM 3222.</title>
        <authorList>
            <person name="Poehlein A."/>
            <person name="Bengelsdorf F.R."/>
            <person name="Schiel-Bengelsdorf B."/>
            <person name="Duerre P."/>
            <person name="Daniel R."/>
        </authorList>
    </citation>
    <scope>NUCLEOTIDE SEQUENCE [LARGE SCALE GENOMIC DNA]</scope>
    <source>
        <strain evidence="7 8">DSM 3222</strain>
    </source>
</reference>